<evidence type="ECO:0000256" key="4">
    <source>
        <dbReference type="ARBA" id="ARBA00022917"/>
    </source>
</evidence>
<dbReference type="InterPro" id="IPR002661">
    <property type="entry name" value="Ribosome_recyc_fac"/>
</dbReference>
<comment type="function">
    <text evidence="5">Responsible for the release of ribosomes from messenger RNA at the termination of protein biosynthesis. May increase the efficiency of translation by recycling ribosomes from one round of translation to another.</text>
</comment>
<evidence type="ECO:0000256" key="3">
    <source>
        <dbReference type="ARBA" id="ARBA00022490"/>
    </source>
</evidence>
<comment type="similarity">
    <text evidence="2 5">Belongs to the RRF family.</text>
</comment>
<keyword evidence="9" id="KW-1185">Reference proteome</keyword>
<dbReference type="AlphaFoldDB" id="A0A023DB79"/>
<dbReference type="OrthoDB" id="9804006at2"/>
<evidence type="ECO:0000313" key="9">
    <source>
        <dbReference type="Proteomes" id="UP000023561"/>
    </source>
</evidence>
<dbReference type="NCBIfam" id="TIGR00496">
    <property type="entry name" value="frr"/>
    <property type="match status" value="1"/>
</dbReference>
<dbReference type="GeneID" id="301191734"/>
<dbReference type="EMBL" id="BAWO01000005">
    <property type="protein sequence ID" value="GAJ38615.1"/>
    <property type="molecule type" value="Genomic_DNA"/>
</dbReference>
<comment type="subcellular location">
    <subcellularLocation>
        <location evidence="1 5">Cytoplasm</location>
    </subcellularLocation>
</comment>
<dbReference type="GO" id="GO:0006415">
    <property type="term" value="P:translational termination"/>
    <property type="evidence" value="ECO:0007669"/>
    <property type="project" value="UniProtKB-UniRule"/>
</dbReference>
<dbReference type="RefSeq" id="WP_017437056.1">
    <property type="nucleotide sequence ID" value="NZ_BAWO01000005.1"/>
</dbReference>
<sequence length="185" mass="20830">MAQQVINNAKEKMDKAVQAFSRELATIRAGRANPSLLEKVTVDYYGVATPINQLASISVPEARLLVIQPYDKSVIKEMEKAILASDLGLTPSNDGSVIRIVIPPLTEERRRELVKLVKKYSEDAKVAVRNIRRDANDELKKLEKNGEITEDELRGYTEDVQKLTDDHIAKIDAITKEKEKEVMEV</sequence>
<reference evidence="8 9" key="1">
    <citation type="submission" date="2014-04" db="EMBL/GenBank/DDBJ databases">
        <title>Whole genome shotgun sequence of Geobacillus caldoxylosilyticus NBRC 107762.</title>
        <authorList>
            <person name="Hosoyama A."/>
            <person name="Hosoyama Y."/>
            <person name="Katano-Makiyama Y."/>
            <person name="Tsuchikane K."/>
            <person name="Ohji S."/>
            <person name="Ichikawa N."/>
            <person name="Yamazoe A."/>
            <person name="Fujita N."/>
        </authorList>
    </citation>
    <scope>NUCLEOTIDE SEQUENCE [LARGE SCALE GENOMIC DNA]</scope>
    <source>
        <strain evidence="8 9">NBRC 107762</strain>
    </source>
</reference>
<dbReference type="Gene3D" id="3.30.1360.40">
    <property type="match status" value="1"/>
</dbReference>
<dbReference type="Gene3D" id="1.10.132.20">
    <property type="entry name" value="Ribosome-recycling factor"/>
    <property type="match status" value="1"/>
</dbReference>
<dbReference type="Pfam" id="PF01765">
    <property type="entry name" value="RRF"/>
    <property type="match status" value="1"/>
</dbReference>
<keyword evidence="4 5" id="KW-0648">Protein biosynthesis</keyword>
<keyword evidence="3 5" id="KW-0963">Cytoplasm</keyword>
<feature type="domain" description="Ribosome recycling factor" evidence="7">
    <location>
        <begin position="20"/>
        <end position="183"/>
    </location>
</feature>
<feature type="coiled-coil region" evidence="6">
    <location>
        <begin position="125"/>
        <end position="159"/>
    </location>
</feature>
<dbReference type="GO" id="GO:0005737">
    <property type="term" value="C:cytoplasm"/>
    <property type="evidence" value="ECO:0007669"/>
    <property type="project" value="UniProtKB-SubCell"/>
</dbReference>
<evidence type="ECO:0000256" key="1">
    <source>
        <dbReference type="ARBA" id="ARBA00004496"/>
    </source>
</evidence>
<evidence type="ECO:0000256" key="6">
    <source>
        <dbReference type="SAM" id="Coils"/>
    </source>
</evidence>
<dbReference type="GO" id="GO:0043023">
    <property type="term" value="F:ribosomal large subunit binding"/>
    <property type="evidence" value="ECO:0007669"/>
    <property type="project" value="TreeGrafter"/>
</dbReference>
<gene>
    <name evidence="5 8" type="primary">frr</name>
    <name evidence="8" type="ORF">GCA01S_005_00470</name>
</gene>
<accession>A0A023DB79</accession>
<evidence type="ECO:0000256" key="5">
    <source>
        <dbReference type="HAMAP-Rule" id="MF_00040"/>
    </source>
</evidence>
<organism evidence="8 9">
    <name type="scientific">Parageobacillus caldoxylosilyticus NBRC 107762</name>
    <dbReference type="NCBI Taxonomy" id="1220594"/>
    <lineage>
        <taxon>Bacteria</taxon>
        <taxon>Bacillati</taxon>
        <taxon>Bacillota</taxon>
        <taxon>Bacilli</taxon>
        <taxon>Bacillales</taxon>
        <taxon>Anoxybacillaceae</taxon>
        <taxon>Saccharococcus</taxon>
    </lineage>
</organism>
<dbReference type="Proteomes" id="UP000023561">
    <property type="component" value="Unassembled WGS sequence"/>
</dbReference>
<dbReference type="PANTHER" id="PTHR20982">
    <property type="entry name" value="RIBOSOME RECYCLING FACTOR"/>
    <property type="match status" value="1"/>
</dbReference>
<comment type="caution">
    <text evidence="8">The sequence shown here is derived from an EMBL/GenBank/DDBJ whole genome shotgun (WGS) entry which is preliminary data.</text>
</comment>
<dbReference type="FunFam" id="1.10.132.20:FF:000001">
    <property type="entry name" value="Ribosome-recycling factor"/>
    <property type="match status" value="1"/>
</dbReference>
<proteinExistence type="inferred from homology"/>
<evidence type="ECO:0000256" key="2">
    <source>
        <dbReference type="ARBA" id="ARBA00005912"/>
    </source>
</evidence>
<evidence type="ECO:0000313" key="8">
    <source>
        <dbReference type="EMBL" id="GAJ38615.1"/>
    </source>
</evidence>
<evidence type="ECO:0000259" key="7">
    <source>
        <dbReference type="Pfam" id="PF01765"/>
    </source>
</evidence>
<name>A0A023DB79_9BACL</name>
<dbReference type="HAMAP" id="MF_00040">
    <property type="entry name" value="RRF"/>
    <property type="match status" value="1"/>
</dbReference>
<keyword evidence="6" id="KW-0175">Coiled coil</keyword>
<dbReference type="PANTHER" id="PTHR20982:SF3">
    <property type="entry name" value="MITOCHONDRIAL RIBOSOME RECYCLING FACTOR PSEUDO 1"/>
    <property type="match status" value="1"/>
</dbReference>
<protein>
    <recommendedName>
        <fullName evidence="5">Ribosome-recycling factor</fullName>
        <shortName evidence="5">RRF</shortName>
    </recommendedName>
    <alternativeName>
        <fullName evidence="5">Ribosome-releasing factor</fullName>
    </alternativeName>
</protein>
<dbReference type="InterPro" id="IPR036191">
    <property type="entry name" value="RRF_sf"/>
</dbReference>
<dbReference type="CDD" id="cd00520">
    <property type="entry name" value="RRF"/>
    <property type="match status" value="1"/>
</dbReference>
<dbReference type="InterPro" id="IPR023584">
    <property type="entry name" value="Ribosome_recyc_fac_dom"/>
</dbReference>
<dbReference type="FunFam" id="3.30.1360.40:FF:000001">
    <property type="entry name" value="Ribosome-recycling factor"/>
    <property type="match status" value="1"/>
</dbReference>
<dbReference type="SUPFAM" id="SSF55194">
    <property type="entry name" value="Ribosome recycling factor, RRF"/>
    <property type="match status" value="1"/>
</dbReference>